<dbReference type="InterPro" id="IPR003594">
    <property type="entry name" value="HATPase_dom"/>
</dbReference>
<dbReference type="InterPro" id="IPR000014">
    <property type="entry name" value="PAS"/>
</dbReference>
<dbReference type="SUPFAM" id="SSF55874">
    <property type="entry name" value="ATPase domain of HSP90 chaperone/DNA topoisomerase II/histidine kinase"/>
    <property type="match status" value="1"/>
</dbReference>
<dbReference type="InterPro" id="IPR005467">
    <property type="entry name" value="His_kinase_dom"/>
</dbReference>
<keyword evidence="9" id="KW-0902">Two-component regulatory system</keyword>
<dbReference type="SUPFAM" id="SSF55785">
    <property type="entry name" value="PYP-like sensor domain (PAS domain)"/>
    <property type="match status" value="1"/>
</dbReference>
<evidence type="ECO:0000256" key="1">
    <source>
        <dbReference type="ARBA" id="ARBA00000085"/>
    </source>
</evidence>
<dbReference type="FunFam" id="1.10.287.130:FF:000038">
    <property type="entry name" value="Sensory transduction histidine kinase"/>
    <property type="match status" value="1"/>
</dbReference>
<dbReference type="EC" id="2.7.13.3" evidence="3"/>
<dbReference type="Pfam" id="PF00512">
    <property type="entry name" value="HisKA"/>
    <property type="match status" value="1"/>
</dbReference>
<evidence type="ECO:0000259" key="13">
    <source>
        <dbReference type="PROSITE" id="PS50113"/>
    </source>
</evidence>
<dbReference type="CDD" id="cd00130">
    <property type="entry name" value="PAS"/>
    <property type="match status" value="1"/>
</dbReference>
<evidence type="ECO:0000256" key="2">
    <source>
        <dbReference type="ARBA" id="ARBA00004370"/>
    </source>
</evidence>
<dbReference type="SMART" id="SM00086">
    <property type="entry name" value="PAC"/>
    <property type="match status" value="1"/>
</dbReference>
<dbReference type="InterPro" id="IPR035965">
    <property type="entry name" value="PAS-like_dom_sf"/>
</dbReference>
<dbReference type="PROSITE" id="PS50109">
    <property type="entry name" value="HIS_KIN"/>
    <property type="match status" value="1"/>
</dbReference>
<dbReference type="CDD" id="cd00082">
    <property type="entry name" value="HisKA"/>
    <property type="match status" value="1"/>
</dbReference>
<evidence type="ECO:0000256" key="7">
    <source>
        <dbReference type="ARBA" id="ARBA00022777"/>
    </source>
</evidence>
<dbReference type="InterPro" id="IPR036890">
    <property type="entry name" value="HATPase_C_sf"/>
</dbReference>
<dbReference type="Gene3D" id="3.30.565.10">
    <property type="entry name" value="Histidine kinase-like ATPase, C-terminal domain"/>
    <property type="match status" value="1"/>
</dbReference>
<dbReference type="PANTHER" id="PTHR45339:SF1">
    <property type="entry name" value="HYBRID SIGNAL TRANSDUCTION HISTIDINE KINASE J"/>
    <property type="match status" value="1"/>
</dbReference>
<evidence type="ECO:0000256" key="11">
    <source>
        <dbReference type="SAM" id="Coils"/>
    </source>
</evidence>
<dbReference type="Gene3D" id="3.30.450.20">
    <property type="entry name" value="PAS domain"/>
    <property type="match status" value="1"/>
</dbReference>
<feature type="non-terminal residue" evidence="14">
    <location>
        <position position="257"/>
    </location>
</feature>
<evidence type="ECO:0000313" key="14">
    <source>
        <dbReference type="EMBL" id="GAG15028.1"/>
    </source>
</evidence>
<evidence type="ECO:0000256" key="8">
    <source>
        <dbReference type="ARBA" id="ARBA00022840"/>
    </source>
</evidence>
<keyword evidence="6" id="KW-0547">Nucleotide-binding</keyword>
<dbReference type="NCBIfam" id="TIGR00229">
    <property type="entry name" value="sensory_box"/>
    <property type="match status" value="1"/>
</dbReference>
<dbReference type="SUPFAM" id="SSF47384">
    <property type="entry name" value="Homodimeric domain of signal transducing histidine kinase"/>
    <property type="match status" value="1"/>
</dbReference>
<dbReference type="Gene3D" id="1.10.287.130">
    <property type="match status" value="1"/>
</dbReference>
<evidence type="ECO:0000256" key="9">
    <source>
        <dbReference type="ARBA" id="ARBA00023012"/>
    </source>
</evidence>
<dbReference type="EMBL" id="BARS01037716">
    <property type="protein sequence ID" value="GAG15028.1"/>
    <property type="molecule type" value="Genomic_DNA"/>
</dbReference>
<dbReference type="GO" id="GO:0005524">
    <property type="term" value="F:ATP binding"/>
    <property type="evidence" value="ECO:0007669"/>
    <property type="project" value="UniProtKB-KW"/>
</dbReference>
<keyword evidence="4" id="KW-0597">Phosphoprotein</keyword>
<comment type="caution">
    <text evidence="14">The sequence shown here is derived from an EMBL/GenBank/DDBJ whole genome shotgun (WGS) entry which is preliminary data.</text>
</comment>
<feature type="non-terminal residue" evidence="14">
    <location>
        <position position="1"/>
    </location>
</feature>
<dbReference type="GO" id="GO:0016020">
    <property type="term" value="C:membrane"/>
    <property type="evidence" value="ECO:0007669"/>
    <property type="project" value="UniProtKB-SubCell"/>
</dbReference>
<feature type="coiled-coil region" evidence="11">
    <location>
        <begin position="64"/>
        <end position="98"/>
    </location>
</feature>
<keyword evidence="11" id="KW-0175">Coiled coil</keyword>
<name>X0VRF0_9ZZZZ</name>
<sequence length="257" mass="28639">NRDYMSPEASKKVYETFNAVYKTGESAKIFDYQSIKKDGSTIDVESSVSLMRDSRGEPAGFRGVVRDITERKQAEAELQKAKEEAETANRAKTEFLASMSHEIRTPMNAIIGMADLLFETELTSEQQQYVQVFQSAGENLLTIINSIIDISKVEAGHIQLETIDFDLNDIIEKICDVMAVRAHEKDLELVYNIMPDVPTDLLGDPTRLRQILVNLIGNAIKFTEKGEVFIQVESHGTKNGNVELLFSITDTGIGIAS</sequence>
<dbReference type="PANTHER" id="PTHR45339">
    <property type="entry name" value="HYBRID SIGNAL TRANSDUCTION HISTIDINE KINASE J"/>
    <property type="match status" value="1"/>
</dbReference>
<dbReference type="PROSITE" id="PS50113">
    <property type="entry name" value="PAC"/>
    <property type="match status" value="1"/>
</dbReference>
<comment type="catalytic activity">
    <reaction evidence="1">
        <text>ATP + protein L-histidine = ADP + protein N-phospho-L-histidine.</text>
        <dbReference type="EC" id="2.7.13.3"/>
    </reaction>
</comment>
<comment type="subcellular location">
    <subcellularLocation>
        <location evidence="2">Membrane</location>
    </subcellularLocation>
</comment>
<dbReference type="Pfam" id="PF13426">
    <property type="entry name" value="PAS_9"/>
    <property type="match status" value="1"/>
</dbReference>
<keyword evidence="5" id="KW-0808">Transferase</keyword>
<dbReference type="InterPro" id="IPR000700">
    <property type="entry name" value="PAS-assoc_C"/>
</dbReference>
<evidence type="ECO:0000256" key="6">
    <source>
        <dbReference type="ARBA" id="ARBA00022741"/>
    </source>
</evidence>
<evidence type="ECO:0000256" key="5">
    <source>
        <dbReference type="ARBA" id="ARBA00022679"/>
    </source>
</evidence>
<reference evidence="14" key="1">
    <citation type="journal article" date="2014" name="Front. Microbiol.">
        <title>High frequency of phylogenetically diverse reductive dehalogenase-homologous genes in deep subseafloor sedimentary metagenomes.</title>
        <authorList>
            <person name="Kawai M."/>
            <person name="Futagami T."/>
            <person name="Toyoda A."/>
            <person name="Takaki Y."/>
            <person name="Nishi S."/>
            <person name="Hori S."/>
            <person name="Arai W."/>
            <person name="Tsubouchi T."/>
            <person name="Morono Y."/>
            <person name="Uchiyama I."/>
            <person name="Ito T."/>
            <person name="Fujiyama A."/>
            <person name="Inagaki F."/>
            <person name="Takami H."/>
        </authorList>
    </citation>
    <scope>NUCLEOTIDE SEQUENCE</scope>
    <source>
        <strain evidence="14">Expedition CK06-06</strain>
    </source>
</reference>
<protein>
    <recommendedName>
        <fullName evidence="3">histidine kinase</fullName>
        <ecNumber evidence="3">2.7.13.3</ecNumber>
    </recommendedName>
</protein>
<dbReference type="GO" id="GO:0000155">
    <property type="term" value="F:phosphorelay sensor kinase activity"/>
    <property type="evidence" value="ECO:0007669"/>
    <property type="project" value="InterPro"/>
</dbReference>
<gene>
    <name evidence="14" type="ORF">S01H1_57794</name>
</gene>
<feature type="domain" description="PAC" evidence="13">
    <location>
        <begin position="28"/>
        <end position="80"/>
    </location>
</feature>
<dbReference type="InterPro" id="IPR003661">
    <property type="entry name" value="HisK_dim/P_dom"/>
</dbReference>
<dbReference type="AlphaFoldDB" id="X0VRF0"/>
<keyword evidence="7" id="KW-0418">Kinase</keyword>
<accession>X0VRF0</accession>
<dbReference type="InterPro" id="IPR036097">
    <property type="entry name" value="HisK_dim/P_sf"/>
</dbReference>
<evidence type="ECO:0000259" key="12">
    <source>
        <dbReference type="PROSITE" id="PS50109"/>
    </source>
</evidence>
<evidence type="ECO:0000256" key="3">
    <source>
        <dbReference type="ARBA" id="ARBA00012438"/>
    </source>
</evidence>
<dbReference type="SMART" id="SM00388">
    <property type="entry name" value="HisKA"/>
    <property type="match status" value="1"/>
</dbReference>
<keyword evidence="10" id="KW-0472">Membrane</keyword>
<evidence type="ECO:0000256" key="10">
    <source>
        <dbReference type="ARBA" id="ARBA00023136"/>
    </source>
</evidence>
<keyword evidence="8" id="KW-0067">ATP-binding</keyword>
<evidence type="ECO:0000256" key="4">
    <source>
        <dbReference type="ARBA" id="ARBA00022553"/>
    </source>
</evidence>
<proteinExistence type="predicted"/>
<dbReference type="Pfam" id="PF02518">
    <property type="entry name" value="HATPase_c"/>
    <property type="match status" value="1"/>
</dbReference>
<feature type="domain" description="Histidine kinase" evidence="12">
    <location>
        <begin position="98"/>
        <end position="257"/>
    </location>
</feature>
<dbReference type="InterPro" id="IPR001610">
    <property type="entry name" value="PAC"/>
</dbReference>
<organism evidence="14">
    <name type="scientific">marine sediment metagenome</name>
    <dbReference type="NCBI Taxonomy" id="412755"/>
    <lineage>
        <taxon>unclassified sequences</taxon>
        <taxon>metagenomes</taxon>
        <taxon>ecological metagenomes</taxon>
    </lineage>
</organism>